<comment type="similarity">
    <text evidence="2">Belongs to the glycosyl hydrolase 51 family.</text>
</comment>
<dbReference type="Proteomes" id="UP000291289">
    <property type="component" value="Unassembled WGS sequence"/>
</dbReference>
<gene>
    <name evidence="9" type="ORF">EJ419_05150</name>
</gene>
<dbReference type="EMBL" id="RXLP01000021">
    <property type="protein sequence ID" value="TCD54048.1"/>
    <property type="molecule type" value="Genomic_DNA"/>
</dbReference>
<keyword evidence="5" id="KW-0378">Hydrolase</keyword>
<dbReference type="AlphaFoldDB" id="A0A4R0QRQ0"/>
<evidence type="ECO:0000313" key="9">
    <source>
        <dbReference type="EMBL" id="TCD54048.1"/>
    </source>
</evidence>
<dbReference type="Pfam" id="PF06964">
    <property type="entry name" value="Alpha-L-AF_C"/>
    <property type="match status" value="1"/>
</dbReference>
<feature type="domain" description="Alpha-L-arabinofuranosidase C-terminal" evidence="8">
    <location>
        <begin position="318"/>
        <end position="497"/>
    </location>
</feature>
<dbReference type="Pfam" id="PF22848">
    <property type="entry name" value="ASD1_dom"/>
    <property type="match status" value="1"/>
</dbReference>
<dbReference type="GO" id="GO:0000272">
    <property type="term" value="P:polysaccharide catabolic process"/>
    <property type="evidence" value="ECO:0007669"/>
    <property type="project" value="TreeGrafter"/>
</dbReference>
<evidence type="ECO:0000256" key="2">
    <source>
        <dbReference type="ARBA" id="ARBA00007186"/>
    </source>
</evidence>
<organism evidence="9 10">
    <name type="scientific">Alloscardovia theropitheci</name>
    <dbReference type="NCBI Taxonomy" id="2496842"/>
    <lineage>
        <taxon>Bacteria</taxon>
        <taxon>Bacillati</taxon>
        <taxon>Actinomycetota</taxon>
        <taxon>Actinomycetes</taxon>
        <taxon>Bifidobacteriales</taxon>
        <taxon>Bifidobacteriaceae</taxon>
        <taxon>Alloscardovia</taxon>
    </lineage>
</organism>
<evidence type="ECO:0000256" key="5">
    <source>
        <dbReference type="ARBA" id="ARBA00022801"/>
    </source>
</evidence>
<dbReference type="OrthoDB" id="9758333at2"/>
<dbReference type="InterPro" id="IPR013780">
    <property type="entry name" value="Glyco_hydro_b"/>
</dbReference>
<sequence>MTVFIDSDNTIGTISPKLHGQFIEFLGSCIYDGIWVGEDSDIPNTRGYRNDVLDVLKQLHPPVLRWPGGCYADTYHWRDGIGPRENRPITFNENFGTFEREDNQFGTDEFLQLCELIGAEPWININLMSGTIQEMRDWMEYCNRAEDTELSRLRARNGHPEPYNVKYWGIGNEVWAGGGNMTARMYMDKYRQFASSMPKFTSSIFEQSPIYAIASGPDTNKPRESVKWTEDIFAELSQYRQPPIHGYDMHFYNWNISDPEDTPTDFTQEGWNRVIHGCLELEDIIQTQSQLVNSGLKYIPQPEGFWDSKLEHVDLIIGEWGNWHYSAFNARPALQQQVSMRDAITTALTLDLLQRNCDKISMACNAQTVNVLNSLVLTDGKDMVITPNYDVFMMYQPHQNATALNVPRQDSQSGAYIFASQKDNRITINITNASMDAAKDVNVVFANDVEIMGMKRLESDDPHTCNTFDDPDAIRAYTVNDEFNDGMEFNFHVPAASITVISARIL</sequence>
<dbReference type="Gene3D" id="2.60.40.1180">
    <property type="entry name" value="Golgi alpha-mannosidase II"/>
    <property type="match status" value="1"/>
</dbReference>
<proteinExistence type="inferred from homology"/>
<evidence type="ECO:0000313" key="10">
    <source>
        <dbReference type="Proteomes" id="UP000291289"/>
    </source>
</evidence>
<evidence type="ECO:0000256" key="6">
    <source>
        <dbReference type="ARBA" id="ARBA00023277"/>
    </source>
</evidence>
<dbReference type="InterPro" id="IPR017853">
    <property type="entry name" value="GH"/>
</dbReference>
<comment type="catalytic activity">
    <reaction evidence="1">
        <text>Hydrolysis of terminal non-reducing alpha-L-arabinofuranoside residues in alpha-L-arabinosides.</text>
        <dbReference type="EC" id="3.2.1.55"/>
    </reaction>
</comment>
<evidence type="ECO:0000256" key="4">
    <source>
        <dbReference type="ARBA" id="ARBA00012670"/>
    </source>
</evidence>
<dbReference type="InterPro" id="IPR010720">
    <property type="entry name" value="Alpha-L-AF_C"/>
</dbReference>
<dbReference type="SUPFAM" id="SSF51011">
    <property type="entry name" value="Glycosyl hydrolase domain"/>
    <property type="match status" value="1"/>
</dbReference>
<dbReference type="SUPFAM" id="SSF51445">
    <property type="entry name" value="(Trans)glycosidases"/>
    <property type="match status" value="1"/>
</dbReference>
<dbReference type="PANTHER" id="PTHR43576:SF2">
    <property type="entry name" value="INTRACELLULAR EXO-ALPHA-L-ARABINOFURANOSIDASE 2"/>
    <property type="match status" value="1"/>
</dbReference>
<dbReference type="PANTHER" id="PTHR43576">
    <property type="entry name" value="ALPHA-L-ARABINOFURANOSIDASE C-RELATED"/>
    <property type="match status" value="1"/>
</dbReference>
<reference evidence="9 10" key="1">
    <citation type="submission" date="2018-12" db="EMBL/GenBank/DDBJ databases">
        <title>Alloscrdovia theropitheci sp. nov: a novel taxon from the feces of the bleeding-herat monkey (Theropithecus geleda).</title>
        <authorList>
            <person name="Modesto M."/>
        </authorList>
    </citation>
    <scope>NUCLEOTIDE SEQUENCE [LARGE SCALE GENOMIC DNA]</scope>
    <source>
        <strain evidence="9 10">GLDI4/2</strain>
    </source>
</reference>
<dbReference type="EC" id="3.2.1.55" evidence="4"/>
<evidence type="ECO:0000259" key="8">
    <source>
        <dbReference type="SMART" id="SM00813"/>
    </source>
</evidence>
<keyword evidence="6" id="KW-0119">Carbohydrate metabolism</keyword>
<keyword evidence="7" id="KW-0326">Glycosidase</keyword>
<comment type="subunit">
    <text evidence="3">Homohexamer; trimer of dimers.</text>
</comment>
<keyword evidence="10" id="KW-1185">Reference proteome</keyword>
<protein>
    <recommendedName>
        <fullName evidence="4">non-reducing end alpha-L-arabinofuranosidase</fullName>
        <ecNumber evidence="4">3.2.1.55</ecNumber>
    </recommendedName>
</protein>
<dbReference type="Gene3D" id="3.20.20.80">
    <property type="entry name" value="Glycosidases"/>
    <property type="match status" value="1"/>
</dbReference>
<evidence type="ECO:0000256" key="3">
    <source>
        <dbReference type="ARBA" id="ARBA00011165"/>
    </source>
</evidence>
<dbReference type="InterPro" id="IPR055235">
    <property type="entry name" value="ASD1_cat"/>
</dbReference>
<dbReference type="GO" id="GO:0046556">
    <property type="term" value="F:alpha-L-arabinofuranosidase activity"/>
    <property type="evidence" value="ECO:0007669"/>
    <property type="project" value="UniProtKB-EC"/>
</dbReference>
<comment type="caution">
    <text evidence="9">The sequence shown here is derived from an EMBL/GenBank/DDBJ whole genome shotgun (WGS) entry which is preliminary data.</text>
</comment>
<evidence type="ECO:0000256" key="1">
    <source>
        <dbReference type="ARBA" id="ARBA00001462"/>
    </source>
</evidence>
<dbReference type="RefSeq" id="WP_131284307.1">
    <property type="nucleotide sequence ID" value="NZ_RXLP01000021.1"/>
</dbReference>
<evidence type="ECO:0000256" key="7">
    <source>
        <dbReference type="ARBA" id="ARBA00023295"/>
    </source>
</evidence>
<accession>A0A4R0QRQ0</accession>
<name>A0A4R0QRQ0_9BIFI</name>
<dbReference type="SMART" id="SM00813">
    <property type="entry name" value="Alpha-L-AF_C"/>
    <property type="match status" value="1"/>
</dbReference>
<dbReference type="GO" id="GO:0046373">
    <property type="term" value="P:L-arabinose metabolic process"/>
    <property type="evidence" value="ECO:0007669"/>
    <property type="project" value="InterPro"/>
</dbReference>